<evidence type="ECO:0000313" key="2">
    <source>
        <dbReference type="EMBL" id="CAH1390327.1"/>
    </source>
</evidence>
<keyword evidence="1" id="KW-0812">Transmembrane</keyword>
<proteinExistence type="predicted"/>
<dbReference type="EMBL" id="OV725077">
    <property type="protein sequence ID" value="CAH1390327.1"/>
    <property type="molecule type" value="Genomic_DNA"/>
</dbReference>
<keyword evidence="1" id="KW-0472">Membrane</keyword>
<sequence length="90" mass="10211">MQIVLFLQTMKFISIIVISVFFIVIVASNTEQDEDDSNVGQYYSYSSDFTKVRCGGTMSCCYVNTRCCMQNMGCCKGRRQISKAFPCKLD</sequence>
<dbReference type="Proteomes" id="UP001152798">
    <property type="component" value="Chromosome 1"/>
</dbReference>
<gene>
    <name evidence="2" type="ORF">NEZAVI_LOCUS1547</name>
</gene>
<reference evidence="2" key="1">
    <citation type="submission" date="2022-01" db="EMBL/GenBank/DDBJ databases">
        <authorList>
            <person name="King R."/>
        </authorList>
    </citation>
    <scope>NUCLEOTIDE SEQUENCE</scope>
</reference>
<name>A0A9P0E8C9_NEZVI</name>
<accession>A0A9P0E8C9</accession>
<evidence type="ECO:0000256" key="1">
    <source>
        <dbReference type="SAM" id="Phobius"/>
    </source>
</evidence>
<protein>
    <submittedName>
        <fullName evidence="2">Uncharacterized protein</fullName>
    </submittedName>
</protein>
<keyword evidence="1" id="KW-1133">Transmembrane helix</keyword>
<organism evidence="2 3">
    <name type="scientific">Nezara viridula</name>
    <name type="common">Southern green stink bug</name>
    <name type="synonym">Cimex viridulus</name>
    <dbReference type="NCBI Taxonomy" id="85310"/>
    <lineage>
        <taxon>Eukaryota</taxon>
        <taxon>Metazoa</taxon>
        <taxon>Ecdysozoa</taxon>
        <taxon>Arthropoda</taxon>
        <taxon>Hexapoda</taxon>
        <taxon>Insecta</taxon>
        <taxon>Pterygota</taxon>
        <taxon>Neoptera</taxon>
        <taxon>Paraneoptera</taxon>
        <taxon>Hemiptera</taxon>
        <taxon>Heteroptera</taxon>
        <taxon>Panheteroptera</taxon>
        <taxon>Pentatomomorpha</taxon>
        <taxon>Pentatomoidea</taxon>
        <taxon>Pentatomidae</taxon>
        <taxon>Pentatominae</taxon>
        <taxon>Nezara</taxon>
    </lineage>
</organism>
<dbReference type="AlphaFoldDB" id="A0A9P0E8C9"/>
<evidence type="ECO:0000313" key="3">
    <source>
        <dbReference type="Proteomes" id="UP001152798"/>
    </source>
</evidence>
<keyword evidence="3" id="KW-1185">Reference proteome</keyword>
<feature type="transmembrane region" description="Helical" evidence="1">
    <location>
        <begin position="12"/>
        <end position="28"/>
    </location>
</feature>